<evidence type="ECO:0000256" key="2">
    <source>
        <dbReference type="ARBA" id="ARBA00005005"/>
    </source>
</evidence>
<keyword evidence="8" id="KW-0443">Lipid metabolism</keyword>
<dbReference type="InterPro" id="IPR036291">
    <property type="entry name" value="NAD(P)-bd_dom_sf"/>
</dbReference>
<comment type="catalytic activity">
    <reaction evidence="13">
        <text>a (3S)-3-hydroxyacyl-CoA + NAD(+) = a 3-oxoacyl-CoA + NADH + H(+)</text>
        <dbReference type="Rhea" id="RHEA:22432"/>
        <dbReference type="ChEBI" id="CHEBI:15378"/>
        <dbReference type="ChEBI" id="CHEBI:57318"/>
        <dbReference type="ChEBI" id="CHEBI:57540"/>
        <dbReference type="ChEBI" id="CHEBI:57945"/>
        <dbReference type="ChEBI" id="CHEBI:90726"/>
        <dbReference type="EC" id="1.1.1.35"/>
    </reaction>
</comment>
<keyword evidence="12" id="KW-0511">Multifunctional enzyme</keyword>
<dbReference type="CDD" id="cd06558">
    <property type="entry name" value="crotonase-like"/>
    <property type="match status" value="1"/>
</dbReference>
<dbReference type="InterPro" id="IPR029045">
    <property type="entry name" value="ClpP/crotonase-like_dom_sf"/>
</dbReference>
<name>A0ABZ0D3L9_9BURK</name>
<evidence type="ECO:0000256" key="11">
    <source>
        <dbReference type="ARBA" id="ARBA00023239"/>
    </source>
</evidence>
<dbReference type="PANTHER" id="PTHR23309:SF51">
    <property type="entry name" value="3-HYDROXYACYL-COA DEHYDROGENASE-RELATED"/>
    <property type="match status" value="1"/>
</dbReference>
<keyword evidence="4" id="KW-0276">Fatty acid metabolism</keyword>
<evidence type="ECO:0000256" key="12">
    <source>
        <dbReference type="ARBA" id="ARBA00023268"/>
    </source>
</evidence>
<dbReference type="SUPFAM" id="SSF48179">
    <property type="entry name" value="6-phosphogluconate dehydrogenase C-terminal domain-like"/>
    <property type="match status" value="2"/>
</dbReference>
<evidence type="ECO:0000313" key="18">
    <source>
        <dbReference type="Proteomes" id="UP001303946"/>
    </source>
</evidence>
<dbReference type="EMBL" id="CP136338">
    <property type="protein sequence ID" value="WOB11376.1"/>
    <property type="molecule type" value="Genomic_DNA"/>
</dbReference>
<keyword evidence="6" id="KW-0560">Oxidoreductase</keyword>
<dbReference type="SUPFAM" id="SSF51735">
    <property type="entry name" value="NAD(P)-binding Rossmann-fold domains"/>
    <property type="match status" value="1"/>
</dbReference>
<dbReference type="Proteomes" id="UP001303946">
    <property type="component" value="Plasmid unnamed2"/>
</dbReference>
<dbReference type="InterPro" id="IPR018376">
    <property type="entry name" value="Enoyl-CoA_hyd/isom_CS"/>
</dbReference>
<dbReference type="SUPFAM" id="SSF52096">
    <property type="entry name" value="ClpP/crotonase"/>
    <property type="match status" value="1"/>
</dbReference>
<evidence type="ECO:0000259" key="15">
    <source>
        <dbReference type="Pfam" id="PF00725"/>
    </source>
</evidence>
<comment type="similarity">
    <text evidence="14">Belongs to the enoyl-CoA hydratase/isomerase family.</text>
</comment>
<protein>
    <submittedName>
        <fullName evidence="17">3-hydroxyacyl-CoA dehydrogenase NAD-binding domain-containing protein</fullName>
    </submittedName>
</protein>
<feature type="domain" description="3-hydroxyacyl-CoA dehydrogenase NAD binding" evidence="16">
    <location>
        <begin position="294"/>
        <end position="470"/>
    </location>
</feature>
<sequence>MTPSSSIASRVACIELNAPPVNSLGIALRRHIVDSVRAADADPQVAAIVLIGTEKAFSAGADVSEFGTPLQFETPMLRDVIAALESCSKPVVAAISGVALGGGLELALGCHARVALASARLGTPEIQLGLIPGSGATQKLPRLVGAERALAMMLTGQPLTADELTASGLLDRVVPQDLWAAASALALELAQADFPLSRARDRSVNADAARAAVSEALARFNARQRAQPAYQALLDAVQASALPFDAGMQRERELFLALMQSPEAAALRYQFRVQRESGKLPPSLSAESRDFDRVAVIGAGTMGSGIAIAALEAGLQVCLLEQSGEALARGSARISEHFVARVKAGKVDAAKAESLQGRLTATLDWSALQSVDVVIEAVFEDLAVKQSVFRQIDAHARADAVLATNTSYLDIDAIASVTSRPQDVLGLHFFSPANVMKLLEVVQGRDSAPDVIATGMALGRELKKTPILCGNAFGFIGNRIYNAYRKQCEFMLEDGAWPEDVDRALTDFGFAMGPFAVADLSGLDIAWRMRQAGAATRDPRERYVHILDRLCEMGRMGRKTQAGYYTYTDGKASPATDEVVRGVIAQASAARGIERSPLSAETIQRRALLAMVNEAALLFSEGVAHRAGDIDVVLVNGYGFPSWVGGPVHWARTQPRDLLEQELDRLVAANGFGAVRATPAMLDHLLG</sequence>
<keyword evidence="10" id="KW-0413">Isomerase</keyword>
<comment type="subcellular location">
    <subcellularLocation>
        <location evidence="1">Peroxisome</location>
    </subcellularLocation>
</comment>
<dbReference type="Pfam" id="PF00378">
    <property type="entry name" value="ECH_1"/>
    <property type="match status" value="1"/>
</dbReference>
<keyword evidence="11" id="KW-0456">Lyase</keyword>
<dbReference type="InterPro" id="IPR006176">
    <property type="entry name" value="3-OHacyl-CoA_DH_NAD-bd"/>
</dbReference>
<dbReference type="PANTHER" id="PTHR23309">
    <property type="entry name" value="3-HYDROXYACYL-COA DEHYROGENASE"/>
    <property type="match status" value="1"/>
</dbReference>
<keyword evidence="9" id="KW-0576">Peroxisome</keyword>
<proteinExistence type="inferred from homology"/>
<evidence type="ECO:0000256" key="5">
    <source>
        <dbReference type="ARBA" id="ARBA00022963"/>
    </source>
</evidence>
<feature type="domain" description="3-hydroxyacyl-CoA dehydrogenase C-terminal" evidence="15">
    <location>
        <begin position="474"/>
        <end position="567"/>
    </location>
</feature>
<evidence type="ECO:0000256" key="10">
    <source>
        <dbReference type="ARBA" id="ARBA00023235"/>
    </source>
</evidence>
<dbReference type="Gene3D" id="3.90.226.10">
    <property type="entry name" value="2-enoyl-CoA Hydratase, Chain A, domain 1"/>
    <property type="match status" value="1"/>
</dbReference>
<accession>A0ABZ0D3L9</accession>
<evidence type="ECO:0000256" key="4">
    <source>
        <dbReference type="ARBA" id="ARBA00022832"/>
    </source>
</evidence>
<dbReference type="Pfam" id="PF02737">
    <property type="entry name" value="3HCDH_N"/>
    <property type="match status" value="1"/>
</dbReference>
<dbReference type="InterPro" id="IPR008927">
    <property type="entry name" value="6-PGluconate_DH-like_C_sf"/>
</dbReference>
<comment type="pathway">
    <text evidence="2">Lipid metabolism; fatty acid beta-oxidation.</text>
</comment>
<evidence type="ECO:0000256" key="3">
    <source>
        <dbReference type="ARBA" id="ARBA00008750"/>
    </source>
</evidence>
<dbReference type="Gene3D" id="1.10.1040.50">
    <property type="match status" value="1"/>
</dbReference>
<organism evidence="17 18">
    <name type="scientific">Piscinibacter gummiphilus</name>
    <dbReference type="NCBI Taxonomy" id="946333"/>
    <lineage>
        <taxon>Bacteria</taxon>
        <taxon>Pseudomonadati</taxon>
        <taxon>Pseudomonadota</taxon>
        <taxon>Betaproteobacteria</taxon>
        <taxon>Burkholderiales</taxon>
        <taxon>Sphaerotilaceae</taxon>
        <taxon>Piscinibacter</taxon>
    </lineage>
</organism>
<dbReference type="RefSeq" id="WP_316704673.1">
    <property type="nucleotide sequence ID" value="NZ_CP136338.1"/>
</dbReference>
<geneLocation type="plasmid" evidence="17 18">
    <name>unnamed2</name>
</geneLocation>
<evidence type="ECO:0000256" key="13">
    <source>
        <dbReference type="ARBA" id="ARBA00049556"/>
    </source>
</evidence>
<evidence type="ECO:0000313" key="17">
    <source>
        <dbReference type="EMBL" id="WOB11376.1"/>
    </source>
</evidence>
<evidence type="ECO:0000256" key="9">
    <source>
        <dbReference type="ARBA" id="ARBA00023140"/>
    </source>
</evidence>
<dbReference type="InterPro" id="IPR001753">
    <property type="entry name" value="Enoyl-CoA_hydra/iso"/>
</dbReference>
<evidence type="ECO:0000259" key="16">
    <source>
        <dbReference type="Pfam" id="PF02737"/>
    </source>
</evidence>
<evidence type="ECO:0000256" key="8">
    <source>
        <dbReference type="ARBA" id="ARBA00023098"/>
    </source>
</evidence>
<dbReference type="Pfam" id="PF00725">
    <property type="entry name" value="3HCDH"/>
    <property type="match status" value="1"/>
</dbReference>
<evidence type="ECO:0000256" key="14">
    <source>
        <dbReference type="RuleBase" id="RU003707"/>
    </source>
</evidence>
<comment type="similarity">
    <text evidence="3">In the N-terminal section; belongs to the enoyl-CoA hydratase/isomerase family.</text>
</comment>
<dbReference type="Gene3D" id="3.40.50.720">
    <property type="entry name" value="NAD(P)-binding Rossmann-like Domain"/>
    <property type="match status" value="1"/>
</dbReference>
<evidence type="ECO:0000256" key="7">
    <source>
        <dbReference type="ARBA" id="ARBA00023027"/>
    </source>
</evidence>
<dbReference type="InterPro" id="IPR006108">
    <property type="entry name" value="3HC_DH_C"/>
</dbReference>
<gene>
    <name evidence="17" type="ORF">RXV79_27700</name>
</gene>
<dbReference type="PROSITE" id="PS00166">
    <property type="entry name" value="ENOYL_COA_HYDRATASE"/>
    <property type="match status" value="1"/>
</dbReference>
<keyword evidence="7" id="KW-0520">NAD</keyword>
<keyword evidence="18" id="KW-1185">Reference proteome</keyword>
<evidence type="ECO:0000256" key="1">
    <source>
        <dbReference type="ARBA" id="ARBA00004275"/>
    </source>
</evidence>
<evidence type="ECO:0000256" key="6">
    <source>
        <dbReference type="ARBA" id="ARBA00023002"/>
    </source>
</evidence>
<keyword evidence="5" id="KW-0442">Lipid degradation</keyword>
<keyword evidence="17" id="KW-0614">Plasmid</keyword>
<reference evidence="17 18" key="1">
    <citation type="submission" date="2023-10" db="EMBL/GenBank/DDBJ databases">
        <title>Bacteria for the degradation of biodegradable plastic PBAT(Polybutylene adipate terephthalate).</title>
        <authorList>
            <person name="Weon H.-Y."/>
            <person name="Yeon J."/>
        </authorList>
    </citation>
    <scope>NUCLEOTIDE SEQUENCE [LARGE SCALE GENOMIC DNA]</scope>
    <source>
        <strain evidence="17 18">SBD 7-3</strain>
        <plasmid evidence="17 18">unnamed2</plasmid>
    </source>
</reference>